<feature type="transmembrane region" description="Helical" evidence="1">
    <location>
        <begin position="249"/>
        <end position="269"/>
    </location>
</feature>
<reference evidence="3" key="1">
    <citation type="journal article" date="2019" name="Int. J. Syst. Evol. Microbiol.">
        <title>The Global Catalogue of Microorganisms (GCM) 10K type strain sequencing project: providing services to taxonomists for standard genome sequencing and annotation.</title>
        <authorList>
            <consortium name="The Broad Institute Genomics Platform"/>
            <consortium name="The Broad Institute Genome Sequencing Center for Infectious Disease"/>
            <person name="Wu L."/>
            <person name="Ma J."/>
        </authorList>
    </citation>
    <scope>NUCLEOTIDE SEQUENCE [LARGE SCALE GENOMIC DNA]</scope>
    <source>
        <strain evidence="3">KCTC 33676</strain>
    </source>
</reference>
<accession>A0ABW5RDC7</accession>
<feature type="transmembrane region" description="Helical" evidence="1">
    <location>
        <begin position="458"/>
        <end position="483"/>
    </location>
</feature>
<name>A0ABW5RDC7_9BACL</name>
<keyword evidence="3" id="KW-1185">Reference proteome</keyword>
<proteinExistence type="predicted"/>
<gene>
    <name evidence="2" type="ORF">ACFSUC_13610</name>
</gene>
<feature type="transmembrane region" description="Helical" evidence="1">
    <location>
        <begin position="167"/>
        <end position="188"/>
    </location>
</feature>
<feature type="transmembrane region" description="Helical" evidence="1">
    <location>
        <begin position="290"/>
        <end position="309"/>
    </location>
</feature>
<feature type="transmembrane region" description="Helical" evidence="1">
    <location>
        <begin position="208"/>
        <end position="229"/>
    </location>
</feature>
<keyword evidence="1" id="KW-0472">Membrane</keyword>
<keyword evidence="1" id="KW-0812">Transmembrane</keyword>
<sequence length="501" mass="57230">MQRGNDSTMKCPQCQSEEGQVQFCSQCGTRLTTSVPNNQSLNEKKEVRFNPGPILFRNIMAWSQANKRLLWGIAAPVVMGLGLSFLLSLILSWLTRTSSWMEDWIYRIYQANLSLNTAQSLQAAKQHGSDLWQAWIQLHGGTLYTDWYTYTETQTQHVGSLQYQLPFVSGLLVFTVLFFGMYPLLDMWGRKRGSFAIELEARTPWQRYMIMALQSLMYGLITAVIAYVGQSSFHWIEGDLLAGYRIEQQINFVQLWFHASLMFTIANVTRYAFGKHRSIHARYASVAKQVLLVTTLILFVVGVLIPWVWRLSSTVFFYEQPLVSIANQWNQYASDPYFWFLYPAFVIQACLFAIGGTWRVQGSELTTWLNLPHGEQHVLWGGSFEWQVDEVSQSAFVETLTGAWHTYAFIICGLFAIWRWARAKGKKEWKSGLIIGFILTTLLSYVSSIRLGGTETGLIGYSWLTTGVQVTLFLGMWIGVGILSTGIHIKRKQESHQEVDV</sequence>
<evidence type="ECO:0000313" key="3">
    <source>
        <dbReference type="Proteomes" id="UP001597497"/>
    </source>
</evidence>
<keyword evidence="1" id="KW-1133">Transmembrane helix</keyword>
<dbReference type="Proteomes" id="UP001597497">
    <property type="component" value="Unassembled WGS sequence"/>
</dbReference>
<evidence type="ECO:0008006" key="4">
    <source>
        <dbReference type="Google" id="ProtNLM"/>
    </source>
</evidence>
<dbReference type="EMBL" id="JBHUMM010000042">
    <property type="protein sequence ID" value="MFD2672600.1"/>
    <property type="molecule type" value="Genomic_DNA"/>
</dbReference>
<evidence type="ECO:0000313" key="2">
    <source>
        <dbReference type="EMBL" id="MFD2672600.1"/>
    </source>
</evidence>
<feature type="transmembrane region" description="Helical" evidence="1">
    <location>
        <begin position="433"/>
        <end position="452"/>
    </location>
</feature>
<protein>
    <recommendedName>
        <fullName evidence="4">Zinc ribbon domain-containing protein</fullName>
    </recommendedName>
</protein>
<evidence type="ECO:0000256" key="1">
    <source>
        <dbReference type="SAM" id="Phobius"/>
    </source>
</evidence>
<comment type="caution">
    <text evidence="2">The sequence shown here is derived from an EMBL/GenBank/DDBJ whole genome shotgun (WGS) entry which is preliminary data.</text>
</comment>
<organism evidence="2 3">
    <name type="scientific">Marinicrinis sediminis</name>
    <dbReference type="NCBI Taxonomy" id="1652465"/>
    <lineage>
        <taxon>Bacteria</taxon>
        <taxon>Bacillati</taxon>
        <taxon>Bacillota</taxon>
        <taxon>Bacilli</taxon>
        <taxon>Bacillales</taxon>
        <taxon>Paenibacillaceae</taxon>
    </lineage>
</organism>
<dbReference type="RefSeq" id="WP_379930163.1">
    <property type="nucleotide sequence ID" value="NZ_JBHUMM010000042.1"/>
</dbReference>
<feature type="transmembrane region" description="Helical" evidence="1">
    <location>
        <begin position="69"/>
        <end position="94"/>
    </location>
</feature>